<comment type="caution">
    <text evidence="9">The sequence shown here is derived from an EMBL/GenBank/DDBJ whole genome shotgun (WGS) entry which is preliminary data.</text>
</comment>
<dbReference type="GO" id="GO:0005634">
    <property type="term" value="C:nucleus"/>
    <property type="evidence" value="ECO:0007669"/>
    <property type="project" value="TreeGrafter"/>
</dbReference>
<protein>
    <submittedName>
        <fullName evidence="9">IKAROS family zinc finger protein</fullName>
    </submittedName>
</protein>
<evidence type="ECO:0000256" key="7">
    <source>
        <dbReference type="SAM" id="MobiDB-lite"/>
    </source>
</evidence>
<dbReference type="SUPFAM" id="SSF57667">
    <property type="entry name" value="beta-beta-alpha zinc fingers"/>
    <property type="match status" value="2"/>
</dbReference>
<dbReference type="PROSITE" id="PS50157">
    <property type="entry name" value="ZINC_FINGER_C2H2_2"/>
    <property type="match status" value="1"/>
</dbReference>
<dbReference type="PANTHER" id="PTHR24393:SF34">
    <property type="entry name" value="PR_SET DOMAIN 13"/>
    <property type="match status" value="1"/>
</dbReference>
<feature type="compositionally biased region" description="Polar residues" evidence="7">
    <location>
        <begin position="75"/>
        <end position="87"/>
    </location>
</feature>
<feature type="compositionally biased region" description="Low complexity" evidence="7">
    <location>
        <begin position="65"/>
        <end position="74"/>
    </location>
</feature>
<evidence type="ECO:0000256" key="2">
    <source>
        <dbReference type="ARBA" id="ARBA00022737"/>
    </source>
</evidence>
<keyword evidence="3 6" id="KW-0863">Zinc-finger</keyword>
<dbReference type="AlphaFoldDB" id="A0A8B6BSM7"/>
<feature type="compositionally biased region" description="Low complexity" evidence="7">
    <location>
        <begin position="441"/>
        <end position="460"/>
    </location>
</feature>
<evidence type="ECO:0000256" key="4">
    <source>
        <dbReference type="ARBA" id="ARBA00022833"/>
    </source>
</evidence>
<feature type="region of interest" description="Disordered" evidence="7">
    <location>
        <begin position="430"/>
        <end position="465"/>
    </location>
</feature>
<feature type="compositionally biased region" description="Basic and acidic residues" evidence="7">
    <location>
        <begin position="46"/>
        <end position="64"/>
    </location>
</feature>
<dbReference type="InterPro" id="IPR013087">
    <property type="entry name" value="Znf_C2H2_type"/>
</dbReference>
<dbReference type="GO" id="GO:0008270">
    <property type="term" value="F:zinc ion binding"/>
    <property type="evidence" value="ECO:0007669"/>
    <property type="project" value="UniProtKB-KW"/>
</dbReference>
<dbReference type="GO" id="GO:0001228">
    <property type="term" value="F:DNA-binding transcription activator activity, RNA polymerase II-specific"/>
    <property type="evidence" value="ECO:0007669"/>
    <property type="project" value="TreeGrafter"/>
</dbReference>
<evidence type="ECO:0000256" key="3">
    <source>
        <dbReference type="ARBA" id="ARBA00022771"/>
    </source>
</evidence>
<feature type="region of interest" description="Disordered" evidence="7">
    <location>
        <begin position="31"/>
        <end position="107"/>
    </location>
</feature>
<feature type="compositionally biased region" description="Polar residues" evidence="7">
    <location>
        <begin position="31"/>
        <end position="45"/>
    </location>
</feature>
<proteinExistence type="predicted"/>
<dbReference type="InterPro" id="IPR036236">
    <property type="entry name" value="Znf_C2H2_sf"/>
</dbReference>
<dbReference type="PROSITE" id="PS00028">
    <property type="entry name" value="ZINC_FINGER_C2H2_1"/>
    <property type="match status" value="2"/>
</dbReference>
<name>A0A8B6BSM7_MYTGA</name>
<dbReference type="OrthoDB" id="5576026at2759"/>
<evidence type="ECO:0000256" key="5">
    <source>
        <dbReference type="ARBA" id="ARBA00023242"/>
    </source>
</evidence>
<organism evidence="9 10">
    <name type="scientific">Mytilus galloprovincialis</name>
    <name type="common">Mediterranean mussel</name>
    <dbReference type="NCBI Taxonomy" id="29158"/>
    <lineage>
        <taxon>Eukaryota</taxon>
        <taxon>Metazoa</taxon>
        <taxon>Spiralia</taxon>
        <taxon>Lophotrochozoa</taxon>
        <taxon>Mollusca</taxon>
        <taxon>Bivalvia</taxon>
        <taxon>Autobranchia</taxon>
        <taxon>Pteriomorphia</taxon>
        <taxon>Mytilida</taxon>
        <taxon>Mytiloidea</taxon>
        <taxon>Mytilidae</taxon>
        <taxon>Mytilinae</taxon>
        <taxon>Mytilus</taxon>
    </lineage>
</organism>
<dbReference type="EMBL" id="UYJE01000654">
    <property type="protein sequence ID" value="VDH94983.1"/>
    <property type="molecule type" value="Genomic_DNA"/>
</dbReference>
<gene>
    <name evidence="9" type="ORF">MGAL_10B014882</name>
</gene>
<evidence type="ECO:0000259" key="8">
    <source>
        <dbReference type="PROSITE" id="PS50157"/>
    </source>
</evidence>
<evidence type="ECO:0000256" key="6">
    <source>
        <dbReference type="PROSITE-ProRule" id="PRU00042"/>
    </source>
</evidence>
<dbReference type="PANTHER" id="PTHR24393">
    <property type="entry name" value="ZINC FINGER PROTEIN"/>
    <property type="match status" value="1"/>
</dbReference>
<dbReference type="Gene3D" id="3.30.160.60">
    <property type="entry name" value="Classic Zinc Finger"/>
    <property type="match status" value="2"/>
</dbReference>
<accession>A0A8B6BSM7</accession>
<reference evidence="9" key="1">
    <citation type="submission" date="2018-11" db="EMBL/GenBank/DDBJ databases">
        <authorList>
            <person name="Alioto T."/>
            <person name="Alioto T."/>
        </authorList>
    </citation>
    <scope>NUCLEOTIDE SEQUENCE</scope>
</reference>
<dbReference type="GO" id="GO:0000978">
    <property type="term" value="F:RNA polymerase II cis-regulatory region sequence-specific DNA binding"/>
    <property type="evidence" value="ECO:0007669"/>
    <property type="project" value="TreeGrafter"/>
</dbReference>
<evidence type="ECO:0000313" key="10">
    <source>
        <dbReference type="Proteomes" id="UP000596742"/>
    </source>
</evidence>
<keyword evidence="2" id="KW-0677">Repeat</keyword>
<feature type="domain" description="C2H2-type" evidence="8">
    <location>
        <begin position="162"/>
        <end position="189"/>
    </location>
</feature>
<dbReference type="Proteomes" id="UP000596742">
    <property type="component" value="Unassembled WGS sequence"/>
</dbReference>
<dbReference type="SMART" id="SM00355">
    <property type="entry name" value="ZnF_C2H2"/>
    <property type="match status" value="5"/>
</dbReference>
<feature type="compositionally biased region" description="Basic and acidic residues" evidence="7">
    <location>
        <begin position="90"/>
        <end position="103"/>
    </location>
</feature>
<keyword evidence="1" id="KW-0479">Metal-binding</keyword>
<keyword evidence="5" id="KW-0539">Nucleus</keyword>
<feature type="compositionally biased region" description="Polar residues" evidence="7">
    <location>
        <begin position="430"/>
        <end position="440"/>
    </location>
</feature>
<feature type="region of interest" description="Disordered" evidence="7">
    <location>
        <begin position="389"/>
        <end position="412"/>
    </location>
</feature>
<evidence type="ECO:0000256" key="1">
    <source>
        <dbReference type="ARBA" id="ARBA00022723"/>
    </source>
</evidence>
<keyword evidence="10" id="KW-1185">Reference proteome</keyword>
<keyword evidence="4" id="KW-0862">Zinc</keyword>
<sequence length="575" mass="64919">MTEKEFATSDNVVESTGNSIDALIQASSMIQDDNIDNQTQCQTSFEEQRELDRSYIQQNEDKQSPRSTQSSSPQNLSHDTGYQNSDASFEDGRMGYDSIKMDDGENNDDFPYQYMDSSPENVLDMRTGSPTRFYKCRFCPFTASTYTQLQLHMPKHGGVKALKCSLCDYTTNDKSNFRRHRRLHMGSNPVNVLKCSKCAYTTILPRKFRDHCLQAHNDRIEPPRVHHFETSVHSPYQPPSFHQTPLQIDTLDLSAHGQPSPSNSNMTATNALHSLLSGIHPTQLSYRPQNNPTLQTQCLNQFSNYVPQVQRQTEENHMASNYLRSIVSSIMNTNMPPRVPVTSTMTSSGYFLPRTTEVHRECQSSCLSSNYQSNLPSSRQVKVKIEPRDYDEATDLHVSSSGPPYRAPKDMSHRINMQPYQQRLVETFENNSQNESSNCMDSIRTNSTDSSSSQQEVRSSADNVVNTTVKSETTTIGVQCGLHKSDSLIEISQTQPTVDCGIQCELMHHSRVVAADCPVKENTCGHCGITFDDEVLYSIHIGCHSHTDPFVCNVCGKQCSNKYGFYSHIMRGHHY</sequence>
<dbReference type="Pfam" id="PF00096">
    <property type="entry name" value="zf-C2H2"/>
    <property type="match status" value="2"/>
</dbReference>
<evidence type="ECO:0000313" key="9">
    <source>
        <dbReference type="EMBL" id="VDH94983.1"/>
    </source>
</evidence>